<dbReference type="OrthoDB" id="9807941at2"/>
<dbReference type="InterPro" id="IPR036249">
    <property type="entry name" value="Thioredoxin-like_sf"/>
</dbReference>
<dbReference type="AlphaFoldDB" id="C0GH17"/>
<dbReference type="STRING" id="555088.DealDRAFT_1776"/>
<keyword evidence="2 7" id="KW-0001">2Fe-2S</keyword>
<accession>C0GH17</accession>
<dbReference type="Proteomes" id="UP000006443">
    <property type="component" value="Unassembled WGS sequence"/>
</dbReference>
<reference evidence="8 9" key="1">
    <citation type="submission" date="2009-02" db="EMBL/GenBank/DDBJ databases">
        <title>Sequencing of the draft genome and assembly of Dethiobacter alkaliphilus AHT 1.</title>
        <authorList>
            <consortium name="US DOE Joint Genome Institute (JGI-PGF)"/>
            <person name="Lucas S."/>
            <person name="Copeland A."/>
            <person name="Lapidus A."/>
            <person name="Glavina del Rio T."/>
            <person name="Dalin E."/>
            <person name="Tice H."/>
            <person name="Bruce D."/>
            <person name="Goodwin L."/>
            <person name="Pitluck S."/>
            <person name="Larimer F."/>
            <person name="Land M.L."/>
            <person name="Hauser L."/>
            <person name="Muyzer G."/>
        </authorList>
    </citation>
    <scope>NUCLEOTIDE SEQUENCE [LARGE SCALE GENOMIC DNA]</scope>
    <source>
        <strain evidence="8 9">AHT 1</strain>
    </source>
</reference>
<dbReference type="FunFam" id="3.40.30.10:FF:000015">
    <property type="entry name" value="NADH-quinone oxidoreductase subunit E"/>
    <property type="match status" value="1"/>
</dbReference>
<dbReference type="eggNOG" id="COG1905">
    <property type="taxonomic scope" value="Bacteria"/>
</dbReference>
<comment type="cofactor">
    <cofactor evidence="6">
        <name>[2Fe-2S] cluster</name>
        <dbReference type="ChEBI" id="CHEBI:190135"/>
    </cofactor>
</comment>
<evidence type="ECO:0000313" key="9">
    <source>
        <dbReference type="Proteomes" id="UP000006443"/>
    </source>
</evidence>
<feature type="binding site" evidence="7">
    <location>
        <position position="97"/>
    </location>
    <ligand>
        <name>[2Fe-2S] cluster</name>
        <dbReference type="ChEBI" id="CHEBI:190135"/>
    </ligand>
</feature>
<keyword evidence="3 7" id="KW-0479">Metal-binding</keyword>
<dbReference type="Gene3D" id="3.40.30.10">
    <property type="entry name" value="Glutaredoxin"/>
    <property type="match status" value="1"/>
</dbReference>
<dbReference type="RefSeq" id="WP_008516705.1">
    <property type="nucleotide sequence ID" value="NZ_ACJM01000008.1"/>
</dbReference>
<gene>
    <name evidence="8" type="ORF">DealDRAFT_1776</name>
</gene>
<dbReference type="GO" id="GO:0016491">
    <property type="term" value="F:oxidoreductase activity"/>
    <property type="evidence" value="ECO:0007669"/>
    <property type="project" value="InterPro"/>
</dbReference>
<organism evidence="8 9">
    <name type="scientific">Dethiobacter alkaliphilus AHT 1</name>
    <dbReference type="NCBI Taxonomy" id="555088"/>
    <lineage>
        <taxon>Bacteria</taxon>
        <taxon>Bacillati</taxon>
        <taxon>Bacillota</taxon>
        <taxon>Dethiobacteria</taxon>
        <taxon>Dethiobacterales</taxon>
        <taxon>Dethiobacteraceae</taxon>
        <taxon>Dethiobacter</taxon>
    </lineage>
</organism>
<feature type="binding site" evidence="7">
    <location>
        <position position="133"/>
    </location>
    <ligand>
        <name>[2Fe-2S] cluster</name>
        <dbReference type="ChEBI" id="CHEBI:190135"/>
    </ligand>
</feature>
<evidence type="ECO:0000256" key="3">
    <source>
        <dbReference type="ARBA" id="ARBA00022723"/>
    </source>
</evidence>
<sequence length="166" mass="18461">MALEAAHEKCTDFIANGTHHKMEALMQKYQGKPEMLITVLQQAQDIYGFLPESVLLRIAEALDLSMAKIYGVVTFYSQFHLKPRGRNVIRVCQGTACHVRGVGRIMDKIKEELGIAEGETSEDLRFTLESVACIGACGLAPVIMINNDTHGRLTADRVKLILPLYE</sequence>
<dbReference type="GO" id="GO:0051537">
    <property type="term" value="F:2 iron, 2 sulfur cluster binding"/>
    <property type="evidence" value="ECO:0007669"/>
    <property type="project" value="UniProtKB-KW"/>
</dbReference>
<evidence type="ECO:0000256" key="6">
    <source>
        <dbReference type="ARBA" id="ARBA00034078"/>
    </source>
</evidence>
<comment type="cofactor">
    <cofactor evidence="7">
        <name>[2Fe-2S] cluster</name>
        <dbReference type="ChEBI" id="CHEBI:190135"/>
    </cofactor>
    <text evidence="7">Binds 1 [2Fe-2S] cluster.</text>
</comment>
<feature type="binding site" evidence="7">
    <location>
        <position position="92"/>
    </location>
    <ligand>
        <name>[2Fe-2S] cluster</name>
        <dbReference type="ChEBI" id="CHEBI:190135"/>
    </ligand>
</feature>
<dbReference type="InterPro" id="IPR002023">
    <property type="entry name" value="NuoE-like"/>
</dbReference>
<evidence type="ECO:0000256" key="7">
    <source>
        <dbReference type="PIRSR" id="PIRSR000216-1"/>
    </source>
</evidence>
<dbReference type="PIRSF" id="PIRSF000216">
    <property type="entry name" value="NADH_DH_24kDa"/>
    <property type="match status" value="1"/>
</dbReference>
<dbReference type="PANTHER" id="PTHR43342:SF1">
    <property type="entry name" value="BIFURCATING [FEFE] HYDROGENASE GAMMA SUBUNIT"/>
    <property type="match status" value="1"/>
</dbReference>
<protein>
    <submittedName>
        <fullName evidence="8">NADH dehydrogenase (Ubiquinone) 24 kDa subunit</fullName>
    </submittedName>
</protein>
<dbReference type="InterPro" id="IPR042128">
    <property type="entry name" value="NuoE_dom"/>
</dbReference>
<evidence type="ECO:0000256" key="1">
    <source>
        <dbReference type="ARBA" id="ARBA00010643"/>
    </source>
</evidence>
<evidence type="ECO:0000256" key="2">
    <source>
        <dbReference type="ARBA" id="ARBA00022714"/>
    </source>
</evidence>
<dbReference type="PANTHER" id="PTHR43342">
    <property type="entry name" value="NADH-QUINONE OXIDOREDUCTASE, E SUBUNIT"/>
    <property type="match status" value="1"/>
</dbReference>
<proteinExistence type="inferred from homology"/>
<evidence type="ECO:0000256" key="5">
    <source>
        <dbReference type="ARBA" id="ARBA00023014"/>
    </source>
</evidence>
<feature type="binding site" evidence="7">
    <location>
        <position position="137"/>
    </location>
    <ligand>
        <name>[2Fe-2S] cluster</name>
        <dbReference type="ChEBI" id="CHEBI:190135"/>
    </ligand>
</feature>
<keyword evidence="5 7" id="KW-0411">Iron-sulfur</keyword>
<dbReference type="NCBIfam" id="NF005722">
    <property type="entry name" value="PRK07539.1-2"/>
    <property type="match status" value="1"/>
</dbReference>
<name>C0GH17_DETAL</name>
<dbReference type="InterPro" id="IPR041921">
    <property type="entry name" value="NuoE_N"/>
</dbReference>
<evidence type="ECO:0000256" key="4">
    <source>
        <dbReference type="ARBA" id="ARBA00023004"/>
    </source>
</evidence>
<keyword evidence="8" id="KW-0830">Ubiquinone</keyword>
<dbReference type="Pfam" id="PF01257">
    <property type="entry name" value="2Fe-2S_thioredx"/>
    <property type="match status" value="1"/>
</dbReference>
<keyword evidence="4 7" id="KW-0408">Iron</keyword>
<dbReference type="Gene3D" id="1.10.10.1590">
    <property type="entry name" value="NADH-quinone oxidoreductase subunit E"/>
    <property type="match status" value="1"/>
</dbReference>
<comment type="similarity">
    <text evidence="1">Belongs to the complex I 24 kDa subunit family.</text>
</comment>
<comment type="caution">
    <text evidence="8">The sequence shown here is derived from an EMBL/GenBank/DDBJ whole genome shotgun (WGS) entry which is preliminary data.</text>
</comment>
<dbReference type="InterPro" id="IPR028431">
    <property type="entry name" value="NADP_DH_HndA-like"/>
</dbReference>
<dbReference type="GO" id="GO:0046872">
    <property type="term" value="F:metal ion binding"/>
    <property type="evidence" value="ECO:0007669"/>
    <property type="project" value="UniProtKB-KW"/>
</dbReference>
<keyword evidence="9" id="KW-1185">Reference proteome</keyword>
<dbReference type="EMBL" id="ACJM01000008">
    <property type="protein sequence ID" value="EEG77319.1"/>
    <property type="molecule type" value="Genomic_DNA"/>
</dbReference>
<dbReference type="SUPFAM" id="SSF52833">
    <property type="entry name" value="Thioredoxin-like"/>
    <property type="match status" value="1"/>
</dbReference>
<evidence type="ECO:0000313" key="8">
    <source>
        <dbReference type="EMBL" id="EEG77319.1"/>
    </source>
</evidence>
<dbReference type="CDD" id="cd03064">
    <property type="entry name" value="TRX_Fd_NuoE"/>
    <property type="match status" value="1"/>
</dbReference>